<dbReference type="Proteomes" id="UP000317550">
    <property type="component" value="Chromosome"/>
</dbReference>
<name>A0A516SGY4_9NEIS</name>
<dbReference type="EMBL" id="CP041730">
    <property type="protein sequence ID" value="QDQ27429.1"/>
    <property type="molecule type" value="Genomic_DNA"/>
</dbReference>
<dbReference type="RefSeq" id="WP_144278822.1">
    <property type="nucleotide sequence ID" value="NZ_CP041730.1"/>
</dbReference>
<protein>
    <submittedName>
        <fullName evidence="1">Uncharacterized protein</fullName>
    </submittedName>
</protein>
<evidence type="ECO:0000313" key="1">
    <source>
        <dbReference type="EMBL" id="QDQ27429.1"/>
    </source>
</evidence>
<evidence type="ECO:0000313" key="2">
    <source>
        <dbReference type="Proteomes" id="UP000317550"/>
    </source>
</evidence>
<reference evidence="2" key="1">
    <citation type="submission" date="2019-07" db="EMBL/GenBank/DDBJ databases">
        <title>Chitinimonas sp. nov., isolated from Ny-Alesund, arctica soil.</title>
        <authorList>
            <person name="Xu Q."/>
            <person name="Peng F."/>
        </authorList>
    </citation>
    <scope>NUCLEOTIDE SEQUENCE [LARGE SCALE GENOMIC DNA]</scope>
    <source>
        <strain evidence="2">R3-44</strain>
    </source>
</reference>
<organism evidence="1 2">
    <name type="scientific">Chitinimonas arctica</name>
    <dbReference type="NCBI Taxonomy" id="2594795"/>
    <lineage>
        <taxon>Bacteria</taxon>
        <taxon>Pseudomonadati</taxon>
        <taxon>Pseudomonadota</taxon>
        <taxon>Betaproteobacteria</taxon>
        <taxon>Neisseriales</taxon>
        <taxon>Chitinibacteraceae</taxon>
        <taxon>Chitinimonas</taxon>
    </lineage>
</organism>
<sequence length="127" mass="14483">MPAPDNINRVRFIGTAASLPTLAELKKTVTAKIGDYTYEISIPENFGFSNLAAKVKSRYGIMKEMCHQFTASIGGCRYRNNFLRFLCAIRNWCFPAFVRMDQKVDSSNLNSIRHYLFEAYAAQAQIR</sequence>
<keyword evidence="2" id="KW-1185">Reference proteome</keyword>
<gene>
    <name evidence="1" type="ORF">FNU76_14280</name>
</gene>
<accession>A0A516SGY4</accession>
<dbReference type="KEGG" id="cari:FNU76_14280"/>
<dbReference type="AlphaFoldDB" id="A0A516SGY4"/>
<proteinExistence type="predicted"/>